<evidence type="ECO:0000313" key="3">
    <source>
        <dbReference type="Proteomes" id="UP000824782"/>
    </source>
</evidence>
<feature type="compositionally biased region" description="Polar residues" evidence="1">
    <location>
        <begin position="280"/>
        <end position="296"/>
    </location>
</feature>
<feature type="compositionally biased region" description="Basic and acidic residues" evidence="1">
    <location>
        <begin position="12"/>
        <end position="52"/>
    </location>
</feature>
<proteinExistence type="predicted"/>
<name>A0AAV7BQ18_ENGPU</name>
<dbReference type="AlphaFoldDB" id="A0AAV7BQ18"/>
<dbReference type="Proteomes" id="UP000824782">
    <property type="component" value="Unassembled WGS sequence"/>
</dbReference>
<protein>
    <submittedName>
        <fullName evidence="2">Uncharacterized protein</fullName>
    </submittedName>
</protein>
<feature type="compositionally biased region" description="Low complexity" evidence="1">
    <location>
        <begin position="79"/>
        <end position="90"/>
    </location>
</feature>
<gene>
    <name evidence="2" type="ORF">GDO81_009201</name>
</gene>
<dbReference type="PANTHER" id="PTHR21678:SF6">
    <property type="entry name" value="R3H AND COILED-COIL DOMAIN-CONTAINING PROTEIN 1"/>
    <property type="match status" value="1"/>
</dbReference>
<feature type="compositionally biased region" description="Basic and acidic residues" evidence="1">
    <location>
        <begin position="62"/>
        <end position="75"/>
    </location>
</feature>
<sequence length="460" mass="51861">MKPCSTEEMSGEQEKIHNEREEKMVSNGDQRVEDSEACNEKDGEDRCGHTEAEEQPNNLDIGRGEEQLRPDKSGDDPFISENITSEIIESVQEKAETSGSAEDPQEVKEKEILVHEEMPVRAEAQETVVTPAEPKEEEKEEEVQEEEELKVEKMSNADIVTLAEAQETVATPAEPGEEVEIRVEAQAEKGLKVEKMDEVVTPAEAQETVVEPREKVEMKLDAQTEKALTVNVQDQADIQMESQEKVSTAVALDETEIALQSSTTYEESTKPQAVEEESTTKQSLQEPNLQQTSQSNEEQRKIMEQLLAEITSHVHEKDVHIQPLRGDFSEFSEIQVDRGRFGHIIELYGFSSELSAEDLMEPFKEYRDRGFRLQLVDQTHALGIFSSPEDAYAASSQLHPNMKFRPLSQGSRQSKFRAYEKAASMYPHKERPQTDATVARRLVSQALALPREVSEQTVAE</sequence>
<feature type="compositionally biased region" description="Acidic residues" evidence="1">
    <location>
        <begin position="138"/>
        <end position="149"/>
    </location>
</feature>
<dbReference type="InterPro" id="IPR012677">
    <property type="entry name" value="Nucleotide-bd_a/b_plait_sf"/>
</dbReference>
<accession>A0AAV7BQ18</accession>
<feature type="region of interest" description="Disordered" evidence="1">
    <location>
        <begin position="259"/>
        <end position="298"/>
    </location>
</feature>
<evidence type="ECO:0000313" key="2">
    <source>
        <dbReference type="EMBL" id="KAG8574484.1"/>
    </source>
</evidence>
<comment type="caution">
    <text evidence="2">The sequence shown here is derived from an EMBL/GenBank/DDBJ whole genome shotgun (WGS) entry which is preliminary data.</text>
</comment>
<dbReference type="EMBL" id="WNYA01000004">
    <property type="protein sequence ID" value="KAG8574484.1"/>
    <property type="molecule type" value="Genomic_DNA"/>
</dbReference>
<feature type="region of interest" description="Disordered" evidence="1">
    <location>
        <begin position="1"/>
        <end position="156"/>
    </location>
</feature>
<dbReference type="PANTHER" id="PTHR21678">
    <property type="entry name" value="GROWTH INHIBITION AND DIFFERENTIATION RELATED PROTEIN 88"/>
    <property type="match status" value="1"/>
</dbReference>
<keyword evidence="3" id="KW-1185">Reference proteome</keyword>
<evidence type="ECO:0000256" key="1">
    <source>
        <dbReference type="SAM" id="MobiDB-lite"/>
    </source>
</evidence>
<organism evidence="2 3">
    <name type="scientific">Engystomops pustulosus</name>
    <name type="common">Tungara frog</name>
    <name type="synonym">Physalaemus pustulosus</name>
    <dbReference type="NCBI Taxonomy" id="76066"/>
    <lineage>
        <taxon>Eukaryota</taxon>
        <taxon>Metazoa</taxon>
        <taxon>Chordata</taxon>
        <taxon>Craniata</taxon>
        <taxon>Vertebrata</taxon>
        <taxon>Euteleostomi</taxon>
        <taxon>Amphibia</taxon>
        <taxon>Batrachia</taxon>
        <taxon>Anura</taxon>
        <taxon>Neobatrachia</taxon>
        <taxon>Hyloidea</taxon>
        <taxon>Leptodactylidae</taxon>
        <taxon>Leiuperinae</taxon>
        <taxon>Engystomops</taxon>
    </lineage>
</organism>
<dbReference type="InterPro" id="IPR039884">
    <property type="entry name" value="R3HC1/R3HCL"/>
</dbReference>
<feature type="compositionally biased region" description="Basic and acidic residues" evidence="1">
    <location>
        <begin position="105"/>
        <end position="124"/>
    </location>
</feature>
<dbReference type="Gene3D" id="3.30.70.330">
    <property type="match status" value="1"/>
</dbReference>
<reference evidence="2" key="1">
    <citation type="thesis" date="2020" institute="ProQuest LLC" country="789 East Eisenhower Parkway, Ann Arbor, MI, USA">
        <title>Comparative Genomics and Chromosome Evolution.</title>
        <authorList>
            <person name="Mudd A.B."/>
        </authorList>
    </citation>
    <scope>NUCLEOTIDE SEQUENCE</scope>
    <source>
        <strain evidence="2">237g6f4</strain>
        <tissue evidence="2">Blood</tissue>
    </source>
</reference>